<evidence type="ECO:0000313" key="1">
    <source>
        <dbReference type="EMBL" id="KAH9325524.1"/>
    </source>
</evidence>
<dbReference type="EMBL" id="JAHRHJ020000002">
    <property type="protein sequence ID" value="KAH9325524.1"/>
    <property type="molecule type" value="Genomic_DNA"/>
</dbReference>
<proteinExistence type="predicted"/>
<protein>
    <submittedName>
        <fullName evidence="1">Uncharacterized protein</fullName>
    </submittedName>
</protein>
<sequence length="89" mass="9837">FKLSTLDLVSSISSDYSNVGDSDVTHMDLKDLKARMLGGPREVVEEKAITSGLYAESGHLISVKIIELVLVYSHHYEPDTQTIRADENS</sequence>
<dbReference type="Proteomes" id="UP000824469">
    <property type="component" value="Unassembled WGS sequence"/>
</dbReference>
<dbReference type="AlphaFoldDB" id="A0AA38GKW1"/>
<comment type="caution">
    <text evidence="1">The sequence shown here is derived from an EMBL/GenBank/DDBJ whole genome shotgun (WGS) entry which is preliminary data.</text>
</comment>
<organism evidence="1 2">
    <name type="scientific">Taxus chinensis</name>
    <name type="common">Chinese yew</name>
    <name type="synonym">Taxus wallichiana var. chinensis</name>
    <dbReference type="NCBI Taxonomy" id="29808"/>
    <lineage>
        <taxon>Eukaryota</taxon>
        <taxon>Viridiplantae</taxon>
        <taxon>Streptophyta</taxon>
        <taxon>Embryophyta</taxon>
        <taxon>Tracheophyta</taxon>
        <taxon>Spermatophyta</taxon>
        <taxon>Pinopsida</taxon>
        <taxon>Pinidae</taxon>
        <taxon>Conifers II</taxon>
        <taxon>Cupressales</taxon>
        <taxon>Taxaceae</taxon>
        <taxon>Taxus</taxon>
    </lineage>
</organism>
<evidence type="ECO:0000313" key="2">
    <source>
        <dbReference type="Proteomes" id="UP000824469"/>
    </source>
</evidence>
<feature type="non-terminal residue" evidence="1">
    <location>
        <position position="89"/>
    </location>
</feature>
<keyword evidence="2" id="KW-1185">Reference proteome</keyword>
<gene>
    <name evidence="1" type="ORF">KI387_005702</name>
</gene>
<name>A0AA38GKW1_TAXCH</name>
<accession>A0AA38GKW1</accession>
<feature type="non-terminal residue" evidence="1">
    <location>
        <position position="1"/>
    </location>
</feature>
<reference evidence="1 2" key="1">
    <citation type="journal article" date="2021" name="Nat. Plants">
        <title>The Taxus genome provides insights into paclitaxel biosynthesis.</title>
        <authorList>
            <person name="Xiong X."/>
            <person name="Gou J."/>
            <person name="Liao Q."/>
            <person name="Li Y."/>
            <person name="Zhou Q."/>
            <person name="Bi G."/>
            <person name="Li C."/>
            <person name="Du R."/>
            <person name="Wang X."/>
            <person name="Sun T."/>
            <person name="Guo L."/>
            <person name="Liang H."/>
            <person name="Lu P."/>
            <person name="Wu Y."/>
            <person name="Zhang Z."/>
            <person name="Ro D.K."/>
            <person name="Shang Y."/>
            <person name="Huang S."/>
            <person name="Yan J."/>
        </authorList>
    </citation>
    <scope>NUCLEOTIDE SEQUENCE [LARGE SCALE GENOMIC DNA]</scope>
    <source>
        <strain evidence="1">Ta-2019</strain>
    </source>
</reference>